<evidence type="ECO:0000259" key="6">
    <source>
        <dbReference type="Pfam" id="PF04932"/>
    </source>
</evidence>
<dbReference type="PANTHER" id="PTHR37422">
    <property type="entry name" value="TEICHURONIC ACID BIOSYNTHESIS PROTEIN TUAE"/>
    <property type="match status" value="1"/>
</dbReference>
<feature type="transmembrane region" description="Helical" evidence="5">
    <location>
        <begin position="253"/>
        <end position="273"/>
    </location>
</feature>
<comment type="caution">
    <text evidence="7">The sequence shown here is derived from an EMBL/GenBank/DDBJ whole genome shotgun (WGS) entry which is preliminary data.</text>
</comment>
<name>A0A6M2BR80_9GAMM</name>
<proteinExistence type="predicted"/>
<keyword evidence="4 5" id="KW-0472">Membrane</keyword>
<evidence type="ECO:0000313" key="7">
    <source>
        <dbReference type="EMBL" id="NGY04527.1"/>
    </source>
</evidence>
<comment type="subcellular location">
    <subcellularLocation>
        <location evidence="1">Membrane</location>
        <topology evidence="1">Multi-pass membrane protein</topology>
    </subcellularLocation>
</comment>
<accession>A0A6M2BR80</accession>
<evidence type="ECO:0000256" key="4">
    <source>
        <dbReference type="ARBA" id="ARBA00023136"/>
    </source>
</evidence>
<dbReference type="InterPro" id="IPR051533">
    <property type="entry name" value="WaaL-like"/>
</dbReference>
<keyword evidence="3 5" id="KW-1133">Transmembrane helix</keyword>
<dbReference type="AlphaFoldDB" id="A0A6M2BR80"/>
<feature type="transmembrane region" description="Helical" evidence="5">
    <location>
        <begin position="60"/>
        <end position="80"/>
    </location>
</feature>
<dbReference type="EMBL" id="JAAMOW010000003">
    <property type="protein sequence ID" value="NGY04527.1"/>
    <property type="molecule type" value="Genomic_DNA"/>
</dbReference>
<protein>
    <recommendedName>
        <fullName evidence="6">O-antigen ligase-related domain-containing protein</fullName>
    </recommendedName>
</protein>
<dbReference type="Proteomes" id="UP000472676">
    <property type="component" value="Unassembled WGS sequence"/>
</dbReference>
<gene>
    <name evidence="7" type="ORF">G7Y85_07120</name>
</gene>
<dbReference type="RefSeq" id="WP_166254086.1">
    <property type="nucleotide sequence ID" value="NZ_JAAMOW010000003.1"/>
</dbReference>
<feature type="transmembrane region" description="Helical" evidence="5">
    <location>
        <begin position="188"/>
        <end position="206"/>
    </location>
</feature>
<sequence length="434" mass="48599">MNKQLSAAAIFVAVFCAPFQWIQIAGSLTISDLGFVMSAGLLLCGVVFSAAYFPNFRSNFIYWFLILYVANLIIQVVSLVHSPKPMQGLFDILRDAIYLSWVILLFSGISRIGFVDACRIIYRAAFISGIGVLIVASIQLAHKGIHPIDVYVRAFVDLDPDRIQYSVFKGLFNETDADTYSSATRHTMALLFTLGLACAKCVAYVNKRERHFSAIVQVFLAALILATLSRQAIVALLWVFMSSSVFMSGDKRKARYGIVLGFFVSVALAIPAWDFIKIKFIDDILENPRVERYGQALIEISKHPFWGYGAGSLVDNSYYADQYVINAWHQGGLMSLIAAVGVTLLLLLQLLRPAFSRLPEGKKIFCLWCSWLAIFPLIRLLVSLRGTFDMSACIALALLFFLAGQLLNRGDSRQPNIETNFRFQNWKLRPYESA</sequence>
<dbReference type="InterPro" id="IPR007016">
    <property type="entry name" value="O-antigen_ligase-rel_domated"/>
</dbReference>
<dbReference type="PANTHER" id="PTHR37422:SF13">
    <property type="entry name" value="LIPOPOLYSACCHARIDE BIOSYNTHESIS PROTEIN PA4999-RELATED"/>
    <property type="match status" value="1"/>
</dbReference>
<evidence type="ECO:0000256" key="1">
    <source>
        <dbReference type="ARBA" id="ARBA00004141"/>
    </source>
</evidence>
<feature type="transmembrane region" description="Helical" evidence="5">
    <location>
        <begin position="92"/>
        <end position="114"/>
    </location>
</feature>
<feature type="transmembrane region" description="Helical" evidence="5">
    <location>
        <begin position="218"/>
        <end position="241"/>
    </location>
</feature>
<evidence type="ECO:0000256" key="5">
    <source>
        <dbReference type="SAM" id="Phobius"/>
    </source>
</evidence>
<organism evidence="7 8">
    <name type="scientific">Solimonas terrae</name>
    <dbReference type="NCBI Taxonomy" id="1396819"/>
    <lineage>
        <taxon>Bacteria</taxon>
        <taxon>Pseudomonadati</taxon>
        <taxon>Pseudomonadota</taxon>
        <taxon>Gammaproteobacteria</taxon>
        <taxon>Nevskiales</taxon>
        <taxon>Nevskiaceae</taxon>
        <taxon>Solimonas</taxon>
    </lineage>
</organism>
<evidence type="ECO:0000256" key="2">
    <source>
        <dbReference type="ARBA" id="ARBA00022692"/>
    </source>
</evidence>
<keyword evidence="8" id="KW-1185">Reference proteome</keyword>
<feature type="transmembrane region" description="Helical" evidence="5">
    <location>
        <begin position="120"/>
        <end position="141"/>
    </location>
</feature>
<feature type="domain" description="O-antigen ligase-related" evidence="6">
    <location>
        <begin position="218"/>
        <end position="323"/>
    </location>
</feature>
<reference evidence="7 8" key="1">
    <citation type="journal article" date="2014" name="Int. J. Syst. Evol. Microbiol.">
        <title>Solimonas terrae sp. nov., isolated from soil.</title>
        <authorList>
            <person name="Kim S.J."/>
            <person name="Moon J.Y."/>
            <person name="Weon H.Y."/>
            <person name="Ahn J.H."/>
            <person name="Chen W.M."/>
            <person name="Kwon S.W."/>
        </authorList>
    </citation>
    <scope>NUCLEOTIDE SEQUENCE [LARGE SCALE GENOMIC DNA]</scope>
    <source>
        <strain evidence="7 8">KIS83-12</strain>
    </source>
</reference>
<feature type="transmembrane region" description="Helical" evidence="5">
    <location>
        <begin position="33"/>
        <end position="54"/>
    </location>
</feature>
<evidence type="ECO:0000313" key="8">
    <source>
        <dbReference type="Proteomes" id="UP000472676"/>
    </source>
</evidence>
<feature type="transmembrane region" description="Helical" evidence="5">
    <location>
        <begin position="388"/>
        <end position="407"/>
    </location>
</feature>
<feature type="transmembrane region" description="Helical" evidence="5">
    <location>
        <begin position="333"/>
        <end position="352"/>
    </location>
</feature>
<dbReference type="GO" id="GO:0016020">
    <property type="term" value="C:membrane"/>
    <property type="evidence" value="ECO:0007669"/>
    <property type="project" value="UniProtKB-SubCell"/>
</dbReference>
<feature type="transmembrane region" description="Helical" evidence="5">
    <location>
        <begin position="6"/>
        <end position="26"/>
    </location>
</feature>
<keyword evidence="2 5" id="KW-0812">Transmembrane</keyword>
<dbReference type="Pfam" id="PF04932">
    <property type="entry name" value="Wzy_C"/>
    <property type="match status" value="1"/>
</dbReference>
<evidence type="ECO:0000256" key="3">
    <source>
        <dbReference type="ARBA" id="ARBA00022989"/>
    </source>
</evidence>
<feature type="transmembrane region" description="Helical" evidence="5">
    <location>
        <begin position="364"/>
        <end position="382"/>
    </location>
</feature>